<sequence>MEINQSHLIESKLPEVKTTIFSSMSALAQQHQAINLGQGFPDFDCDPQLINYVHRAMTAGQNQYPPMPGTQILRQEIASKVSALYQAHYDAETEITITAGATQAIMTSILACVHSGDEVIVIEPAYDSYIPTIQLAGGIPVLVGMRFEDNRFSIDWDLLASKISSKTRLIIINSPHNPTGMTLCKADLDTLAAIIRDTKILLISDEVYEHMVFDGQSHQSVASHHALAQRSFIISSFGKTYHVTGWKVGYVLAPKLMSTEFRKIHQFNVFTVNTPMQVGIAHFMQDHQHHLNLSRFYQQKRDYFREALANSKFRLLPCEGTYFQCVDYSAISNQSELDFATWLTKEVGVAAIPVSAFYREQKQNKLVRFCFAKQSNTLINALQRLQQI</sequence>
<keyword evidence="2 6" id="KW-0032">Aminotransferase</keyword>
<dbReference type="GO" id="GO:0008483">
    <property type="term" value="F:transaminase activity"/>
    <property type="evidence" value="ECO:0007669"/>
    <property type="project" value="UniProtKB-KW"/>
</dbReference>
<dbReference type="InterPro" id="IPR015422">
    <property type="entry name" value="PyrdxlP-dep_Trfase_small"/>
</dbReference>
<dbReference type="NCBIfam" id="NF006569">
    <property type="entry name" value="PRK09082.1"/>
    <property type="match status" value="1"/>
</dbReference>
<dbReference type="NCBIfam" id="NF009079">
    <property type="entry name" value="PRK12414.1"/>
    <property type="match status" value="1"/>
</dbReference>
<dbReference type="PANTHER" id="PTHR43807">
    <property type="entry name" value="FI04487P"/>
    <property type="match status" value="1"/>
</dbReference>
<dbReference type="InterPro" id="IPR015424">
    <property type="entry name" value="PyrdxlP-dep_Trfase"/>
</dbReference>
<feature type="domain" description="Aminotransferase class I/classII large" evidence="5">
    <location>
        <begin position="33"/>
        <end position="384"/>
    </location>
</feature>
<dbReference type="InterPro" id="IPR004839">
    <property type="entry name" value="Aminotransferase_I/II_large"/>
</dbReference>
<dbReference type="PANTHER" id="PTHR43807:SF20">
    <property type="entry name" value="FI04487P"/>
    <property type="match status" value="1"/>
</dbReference>
<comment type="caution">
    <text evidence="6">The sequence shown here is derived from an EMBL/GenBank/DDBJ whole genome shotgun (WGS) entry which is preliminary data.</text>
</comment>
<evidence type="ECO:0000256" key="4">
    <source>
        <dbReference type="ARBA" id="ARBA00022898"/>
    </source>
</evidence>
<dbReference type="InterPro" id="IPR051326">
    <property type="entry name" value="Kynurenine-oxoglutarate_AT"/>
</dbReference>
<accession>A0ABR6WZL3</accession>
<evidence type="ECO:0000313" key="6">
    <source>
        <dbReference type="EMBL" id="MBC3806094.1"/>
    </source>
</evidence>
<keyword evidence="4" id="KW-0663">Pyridoxal phosphate</keyword>
<dbReference type="EMBL" id="JACOFW010000001">
    <property type="protein sequence ID" value="MBC3806094.1"/>
    <property type="molecule type" value="Genomic_DNA"/>
</dbReference>
<keyword evidence="3" id="KW-0808">Transferase</keyword>
<evidence type="ECO:0000256" key="1">
    <source>
        <dbReference type="ARBA" id="ARBA00001933"/>
    </source>
</evidence>
<protein>
    <submittedName>
        <fullName evidence="6">Pyridoxal phosphate-dependent aminotransferase</fullName>
    </submittedName>
</protein>
<name>A0ABR6WZL3_9BURK</name>
<dbReference type="SUPFAM" id="SSF53383">
    <property type="entry name" value="PLP-dependent transferases"/>
    <property type="match status" value="1"/>
</dbReference>
<dbReference type="CDD" id="cd00609">
    <property type="entry name" value="AAT_like"/>
    <property type="match status" value="1"/>
</dbReference>
<evidence type="ECO:0000313" key="7">
    <source>
        <dbReference type="Proteomes" id="UP000648257"/>
    </source>
</evidence>
<evidence type="ECO:0000259" key="5">
    <source>
        <dbReference type="Pfam" id="PF00155"/>
    </source>
</evidence>
<keyword evidence="7" id="KW-1185">Reference proteome</keyword>
<dbReference type="Gene3D" id="3.90.1150.10">
    <property type="entry name" value="Aspartate Aminotransferase, domain 1"/>
    <property type="match status" value="1"/>
</dbReference>
<dbReference type="Gene3D" id="3.40.640.10">
    <property type="entry name" value="Type I PLP-dependent aspartate aminotransferase-like (Major domain)"/>
    <property type="match status" value="1"/>
</dbReference>
<proteinExistence type="predicted"/>
<evidence type="ECO:0000256" key="2">
    <source>
        <dbReference type="ARBA" id="ARBA00022576"/>
    </source>
</evidence>
<organism evidence="6 7">
    <name type="scientific">Undibacterium seohonense</name>
    <dbReference type="NCBI Taxonomy" id="1344950"/>
    <lineage>
        <taxon>Bacteria</taxon>
        <taxon>Pseudomonadati</taxon>
        <taxon>Pseudomonadota</taxon>
        <taxon>Betaproteobacteria</taxon>
        <taxon>Burkholderiales</taxon>
        <taxon>Oxalobacteraceae</taxon>
        <taxon>Undibacterium</taxon>
    </lineage>
</organism>
<gene>
    <name evidence="6" type="ORF">H8K52_01895</name>
</gene>
<dbReference type="Proteomes" id="UP000648257">
    <property type="component" value="Unassembled WGS sequence"/>
</dbReference>
<comment type="cofactor">
    <cofactor evidence="1">
        <name>pyridoxal 5'-phosphate</name>
        <dbReference type="ChEBI" id="CHEBI:597326"/>
    </cofactor>
</comment>
<dbReference type="Pfam" id="PF00155">
    <property type="entry name" value="Aminotran_1_2"/>
    <property type="match status" value="1"/>
</dbReference>
<dbReference type="RefSeq" id="WP_186920839.1">
    <property type="nucleotide sequence ID" value="NZ_JACOFW010000001.1"/>
</dbReference>
<evidence type="ECO:0000256" key="3">
    <source>
        <dbReference type="ARBA" id="ARBA00022679"/>
    </source>
</evidence>
<dbReference type="InterPro" id="IPR015421">
    <property type="entry name" value="PyrdxlP-dep_Trfase_major"/>
</dbReference>
<reference evidence="6 7" key="1">
    <citation type="submission" date="2020-08" db="EMBL/GenBank/DDBJ databases">
        <title>Novel species isolated from subtropical streams in China.</title>
        <authorList>
            <person name="Lu H."/>
        </authorList>
    </citation>
    <scope>NUCLEOTIDE SEQUENCE [LARGE SCALE GENOMIC DNA]</scope>
    <source>
        <strain evidence="6 7">KACC 16656</strain>
    </source>
</reference>